<sequence length="80" mass="8929">MTTRSKGRRRSGLIRFIGDVLDDAKDFTDECLDRARDLEHDLRTAASNAVRPDKDDDHRPAARTGHVGPRQVAADKSTRA</sequence>
<dbReference type="RefSeq" id="WP_344084040.1">
    <property type="nucleotide sequence ID" value="NZ_BAAAHB010000001.1"/>
</dbReference>
<evidence type="ECO:0000256" key="1">
    <source>
        <dbReference type="SAM" id="MobiDB-lite"/>
    </source>
</evidence>
<gene>
    <name evidence="2" type="ORF">GCM10009544_02650</name>
</gene>
<dbReference type="EMBL" id="BAAAHB010000001">
    <property type="protein sequence ID" value="GAA0443315.1"/>
    <property type="molecule type" value="Genomic_DNA"/>
</dbReference>
<comment type="caution">
    <text evidence="2">The sequence shown here is derived from an EMBL/GenBank/DDBJ whole genome shotgun (WGS) entry which is preliminary data.</text>
</comment>
<feature type="compositionally biased region" description="Basic and acidic residues" evidence="1">
    <location>
        <begin position="51"/>
        <end position="60"/>
    </location>
</feature>
<accession>A0ABP3J7F2</accession>
<keyword evidence="3" id="KW-1185">Reference proteome</keyword>
<evidence type="ECO:0000313" key="3">
    <source>
        <dbReference type="Proteomes" id="UP001499895"/>
    </source>
</evidence>
<evidence type="ECO:0000313" key="2">
    <source>
        <dbReference type="EMBL" id="GAA0443315.1"/>
    </source>
</evidence>
<proteinExistence type="predicted"/>
<protein>
    <submittedName>
        <fullName evidence="2">Uncharacterized protein</fullName>
    </submittedName>
</protein>
<reference evidence="3" key="1">
    <citation type="journal article" date="2019" name="Int. J. Syst. Evol. Microbiol.">
        <title>The Global Catalogue of Microorganisms (GCM) 10K type strain sequencing project: providing services to taxonomists for standard genome sequencing and annotation.</title>
        <authorList>
            <consortium name="The Broad Institute Genomics Platform"/>
            <consortium name="The Broad Institute Genome Sequencing Center for Infectious Disease"/>
            <person name="Wu L."/>
            <person name="Ma J."/>
        </authorList>
    </citation>
    <scope>NUCLEOTIDE SEQUENCE [LARGE SCALE GENOMIC DNA]</scope>
    <source>
        <strain evidence="3">JCM 10649</strain>
    </source>
</reference>
<name>A0ABP3J7F2_9ACTN</name>
<organism evidence="2 3">
    <name type="scientific">Streptomyces stramineus</name>
    <dbReference type="NCBI Taxonomy" id="173861"/>
    <lineage>
        <taxon>Bacteria</taxon>
        <taxon>Bacillati</taxon>
        <taxon>Actinomycetota</taxon>
        <taxon>Actinomycetes</taxon>
        <taxon>Kitasatosporales</taxon>
        <taxon>Streptomycetaceae</taxon>
        <taxon>Streptomyces</taxon>
    </lineage>
</organism>
<dbReference type="Proteomes" id="UP001499895">
    <property type="component" value="Unassembled WGS sequence"/>
</dbReference>
<feature type="region of interest" description="Disordered" evidence="1">
    <location>
        <begin position="41"/>
        <end position="80"/>
    </location>
</feature>